<organism evidence="2 3">
    <name type="scientific">Hordeum vulgare subsp. vulgare</name>
    <name type="common">Domesticated barley</name>
    <dbReference type="NCBI Taxonomy" id="112509"/>
    <lineage>
        <taxon>Eukaryota</taxon>
        <taxon>Viridiplantae</taxon>
        <taxon>Streptophyta</taxon>
        <taxon>Embryophyta</taxon>
        <taxon>Tracheophyta</taxon>
        <taxon>Spermatophyta</taxon>
        <taxon>Magnoliopsida</taxon>
        <taxon>Liliopsida</taxon>
        <taxon>Poales</taxon>
        <taxon>Poaceae</taxon>
        <taxon>BOP clade</taxon>
        <taxon>Pooideae</taxon>
        <taxon>Triticodae</taxon>
        <taxon>Triticeae</taxon>
        <taxon>Hordeinae</taxon>
        <taxon>Hordeum</taxon>
    </lineage>
</organism>
<dbReference type="Gramene" id="HORVU.MOREX.r3.4HG0340080.1">
    <property type="protein sequence ID" value="HORVU.MOREX.r3.4HG0340080.1.CDS1"/>
    <property type="gene ID" value="HORVU.MOREX.r3.4HG0340080"/>
</dbReference>
<evidence type="ECO:0000313" key="3">
    <source>
        <dbReference type="Proteomes" id="UP000011116"/>
    </source>
</evidence>
<evidence type="ECO:0000313" key="2">
    <source>
        <dbReference type="EnsemblPlants" id="HORVU.MOREX.r3.4HG0340080.1.CDS1"/>
    </source>
</evidence>
<dbReference type="Proteomes" id="UP000011116">
    <property type="component" value="Chromosome 4H"/>
</dbReference>
<feature type="region of interest" description="Disordered" evidence="1">
    <location>
        <begin position="257"/>
        <end position="302"/>
    </location>
</feature>
<reference evidence="2" key="3">
    <citation type="submission" date="2022-01" db="UniProtKB">
        <authorList>
            <consortium name="EnsemblPlants"/>
        </authorList>
    </citation>
    <scope>IDENTIFICATION</scope>
    <source>
        <strain evidence="2">subsp. vulgare</strain>
    </source>
</reference>
<reference evidence="3" key="1">
    <citation type="journal article" date="2012" name="Nature">
        <title>A physical, genetic and functional sequence assembly of the barley genome.</title>
        <authorList>
            <consortium name="The International Barley Genome Sequencing Consortium"/>
            <person name="Mayer K.F."/>
            <person name="Waugh R."/>
            <person name="Brown J.W."/>
            <person name="Schulman A."/>
            <person name="Langridge P."/>
            <person name="Platzer M."/>
            <person name="Fincher G.B."/>
            <person name="Muehlbauer G.J."/>
            <person name="Sato K."/>
            <person name="Close T.J."/>
            <person name="Wise R.P."/>
            <person name="Stein N."/>
        </authorList>
    </citation>
    <scope>NUCLEOTIDE SEQUENCE [LARGE SCALE GENOMIC DNA]</scope>
    <source>
        <strain evidence="3">cv. Morex</strain>
    </source>
</reference>
<protein>
    <submittedName>
        <fullName evidence="2">Uncharacterized protein</fullName>
    </submittedName>
</protein>
<dbReference type="EnsemblPlants" id="HORVU.MOREX.r3.4HG0340080.1">
    <property type="protein sequence ID" value="HORVU.MOREX.r3.4HG0340080.1.CDS1"/>
    <property type="gene ID" value="HORVU.MOREX.r3.4HG0340080"/>
</dbReference>
<sequence length="302" mass="32045">MAADKEHVLLRQPDKLVVLAEVPASGSRNPQPTATLRLLVELCGDHGAGPADVDTMEDVACRVPLADLGDCQGAAERAFKDLVARIDNPALRPEVAAEIPAAAARVRARCGAGYGVEFRLRVVFVDGASAEQEDEDDESGSDMEFGEFDLSGARRLGGQQTDAGYSYGYDYDEDDDNEDGCGAQFTVSPYRGALAREGGGAPSSSSLLLSGFAARSDGPELTEEHELTSYDMQRVVRKALGGGGSVEDDEAYLRALDGGAPVSPASRAAMVGQALQSTRQQQQQQQQRSKSPSPIFPMRTGF</sequence>
<reference evidence="2" key="2">
    <citation type="submission" date="2020-10" db="EMBL/GenBank/DDBJ databases">
        <authorList>
            <person name="Scholz U."/>
            <person name="Mascher M."/>
            <person name="Fiebig A."/>
        </authorList>
    </citation>
    <scope>NUCLEOTIDE SEQUENCE [LARGE SCALE GENOMIC DNA]</scope>
    <source>
        <strain evidence="2">cv. Morex</strain>
    </source>
</reference>
<dbReference type="Gramene" id="HORVU.MOREX.r2.4HG0283810.1">
    <property type="protein sequence ID" value="HORVU.MOREX.r2.4HG0283810.1.CDS.1"/>
    <property type="gene ID" value="HORVU.MOREX.r2.4HG0283810"/>
</dbReference>
<evidence type="ECO:0000256" key="1">
    <source>
        <dbReference type="SAM" id="MobiDB-lite"/>
    </source>
</evidence>
<proteinExistence type="predicted"/>
<name>A0A8I6YBA5_HORVV</name>
<accession>A0A8I6YBA5</accession>
<keyword evidence="3" id="KW-1185">Reference proteome</keyword>
<dbReference type="AlphaFoldDB" id="A0A8I6YBA5"/>